<comment type="caution">
    <text evidence="1">The sequence shown here is derived from an EMBL/GenBank/DDBJ whole genome shotgun (WGS) entry which is preliminary data.</text>
</comment>
<dbReference type="EMBL" id="BGPR01011156">
    <property type="protein sequence ID" value="GBN49890.1"/>
    <property type="molecule type" value="Genomic_DNA"/>
</dbReference>
<reference evidence="1 2" key="1">
    <citation type="journal article" date="2019" name="Sci. Rep.">
        <title>Orb-weaving spider Araneus ventricosus genome elucidates the spidroin gene catalogue.</title>
        <authorList>
            <person name="Kono N."/>
            <person name="Nakamura H."/>
            <person name="Ohtoshi R."/>
            <person name="Moran D.A.P."/>
            <person name="Shinohara A."/>
            <person name="Yoshida Y."/>
            <person name="Fujiwara M."/>
            <person name="Mori M."/>
            <person name="Tomita M."/>
            <person name="Arakawa K."/>
        </authorList>
    </citation>
    <scope>NUCLEOTIDE SEQUENCE [LARGE SCALE GENOMIC DNA]</scope>
</reference>
<accession>A0A4Y2PHD6</accession>
<dbReference type="AlphaFoldDB" id="A0A4Y2PHD6"/>
<evidence type="ECO:0000313" key="2">
    <source>
        <dbReference type="Proteomes" id="UP000499080"/>
    </source>
</evidence>
<protein>
    <submittedName>
        <fullName evidence="1">Uncharacterized protein</fullName>
    </submittedName>
</protein>
<sequence length="154" mass="17944">MKSDLSHYYSRIRKYAVGLEMIFAHVGTVKRICRRIQRRWEWYANCIHRCFTDADQMDTGGQMTRYGVCKCFAPPPLSTPMAATEGRRPHVWMKNFEHVPSLVLADRRFTVWMIADRLSLEKSSLHMILAKHLGLRKLCTKIFPMSSAFSSDFP</sequence>
<dbReference type="Proteomes" id="UP000499080">
    <property type="component" value="Unassembled WGS sequence"/>
</dbReference>
<evidence type="ECO:0000313" key="1">
    <source>
        <dbReference type="EMBL" id="GBN49890.1"/>
    </source>
</evidence>
<proteinExistence type="predicted"/>
<organism evidence="1 2">
    <name type="scientific">Araneus ventricosus</name>
    <name type="common">Orbweaver spider</name>
    <name type="synonym">Epeira ventricosa</name>
    <dbReference type="NCBI Taxonomy" id="182803"/>
    <lineage>
        <taxon>Eukaryota</taxon>
        <taxon>Metazoa</taxon>
        <taxon>Ecdysozoa</taxon>
        <taxon>Arthropoda</taxon>
        <taxon>Chelicerata</taxon>
        <taxon>Arachnida</taxon>
        <taxon>Araneae</taxon>
        <taxon>Araneomorphae</taxon>
        <taxon>Entelegynae</taxon>
        <taxon>Araneoidea</taxon>
        <taxon>Araneidae</taxon>
        <taxon>Araneus</taxon>
    </lineage>
</organism>
<gene>
    <name evidence="1" type="ORF">AVEN_248489_1</name>
</gene>
<keyword evidence="2" id="KW-1185">Reference proteome</keyword>
<name>A0A4Y2PHD6_ARAVE</name>